<comment type="caution">
    <text evidence="2">The sequence shown here is derived from an EMBL/GenBank/DDBJ whole genome shotgun (WGS) entry which is preliminary data.</text>
</comment>
<feature type="compositionally biased region" description="Polar residues" evidence="1">
    <location>
        <begin position="54"/>
        <end position="63"/>
    </location>
</feature>
<keyword evidence="3" id="KW-1185">Reference proteome</keyword>
<dbReference type="AlphaFoldDB" id="A0A232FGX4"/>
<proteinExistence type="predicted"/>
<accession>A0A232FGX4</accession>
<gene>
    <name evidence="2" type="ORF">TSAR_009372</name>
</gene>
<evidence type="ECO:0000256" key="1">
    <source>
        <dbReference type="SAM" id="MobiDB-lite"/>
    </source>
</evidence>
<name>A0A232FGX4_9HYME</name>
<feature type="region of interest" description="Disordered" evidence="1">
    <location>
        <begin position="20"/>
        <end position="74"/>
    </location>
</feature>
<evidence type="ECO:0000313" key="3">
    <source>
        <dbReference type="Proteomes" id="UP000215335"/>
    </source>
</evidence>
<protein>
    <submittedName>
        <fullName evidence="2">Uncharacterized protein</fullName>
    </submittedName>
</protein>
<dbReference type="Proteomes" id="UP000215335">
    <property type="component" value="Unassembled WGS sequence"/>
</dbReference>
<organism evidence="2 3">
    <name type="scientific">Trichomalopsis sarcophagae</name>
    <dbReference type="NCBI Taxonomy" id="543379"/>
    <lineage>
        <taxon>Eukaryota</taxon>
        <taxon>Metazoa</taxon>
        <taxon>Ecdysozoa</taxon>
        <taxon>Arthropoda</taxon>
        <taxon>Hexapoda</taxon>
        <taxon>Insecta</taxon>
        <taxon>Pterygota</taxon>
        <taxon>Neoptera</taxon>
        <taxon>Endopterygota</taxon>
        <taxon>Hymenoptera</taxon>
        <taxon>Apocrita</taxon>
        <taxon>Proctotrupomorpha</taxon>
        <taxon>Chalcidoidea</taxon>
        <taxon>Pteromalidae</taxon>
        <taxon>Pteromalinae</taxon>
        <taxon>Trichomalopsis</taxon>
    </lineage>
</organism>
<reference evidence="2 3" key="1">
    <citation type="journal article" date="2017" name="Curr. Biol.">
        <title>The Evolution of Venom by Co-option of Single-Copy Genes.</title>
        <authorList>
            <person name="Martinson E.O."/>
            <person name="Mrinalini"/>
            <person name="Kelkar Y.D."/>
            <person name="Chang C.H."/>
            <person name="Werren J.H."/>
        </authorList>
    </citation>
    <scope>NUCLEOTIDE SEQUENCE [LARGE SCALE GENOMIC DNA]</scope>
    <source>
        <strain evidence="2 3">Alberta</strain>
        <tissue evidence="2">Whole body</tissue>
    </source>
</reference>
<sequence>MKTMILLHRVRPKTIIHFHQTRRQASISSAPSPNYLRISDNTSRPIEHSDRQLKNSSQASDKISTYARPSHAHRRRREILEKGLYYTHDVRATSLGGQSAHPVPSLFLSAFLRSNFRSVDRKSRVFDDFLISVLQQQRRHE</sequence>
<feature type="compositionally biased region" description="Polar residues" evidence="1">
    <location>
        <begin position="23"/>
        <end position="32"/>
    </location>
</feature>
<dbReference type="EMBL" id="NNAY01000250">
    <property type="protein sequence ID" value="OXU29708.1"/>
    <property type="molecule type" value="Genomic_DNA"/>
</dbReference>
<evidence type="ECO:0000313" key="2">
    <source>
        <dbReference type="EMBL" id="OXU29708.1"/>
    </source>
</evidence>